<dbReference type="AlphaFoldDB" id="A0A6A6RX07"/>
<accession>A0A6A6RX07</accession>
<keyword evidence="5" id="KW-1185">Reference proteome</keyword>
<dbReference type="InterPro" id="IPR015158">
    <property type="entry name" value="Bud22_dom"/>
</dbReference>
<dbReference type="Proteomes" id="UP000799753">
    <property type="component" value="Unassembled WGS sequence"/>
</dbReference>
<feature type="compositionally biased region" description="Acidic residues" evidence="2">
    <location>
        <begin position="233"/>
        <end position="255"/>
    </location>
</feature>
<dbReference type="PANTHER" id="PTHR23325:SF1">
    <property type="entry name" value="SERUM RESPONSE FACTOR-BINDING PROTEIN 1"/>
    <property type="match status" value="1"/>
</dbReference>
<feature type="compositionally biased region" description="Polar residues" evidence="2">
    <location>
        <begin position="305"/>
        <end position="317"/>
    </location>
</feature>
<feature type="compositionally biased region" description="Basic residues" evidence="2">
    <location>
        <begin position="329"/>
        <end position="339"/>
    </location>
</feature>
<proteinExistence type="predicted"/>
<gene>
    <name evidence="4" type="ORF">P280DRAFT_77163</name>
</gene>
<evidence type="ECO:0000256" key="2">
    <source>
        <dbReference type="SAM" id="MobiDB-lite"/>
    </source>
</evidence>
<feature type="compositionally biased region" description="Acidic residues" evidence="2">
    <location>
        <begin position="265"/>
        <end position="279"/>
    </location>
</feature>
<feature type="domain" description="Bud22" evidence="3">
    <location>
        <begin position="38"/>
        <end position="443"/>
    </location>
</feature>
<evidence type="ECO:0000256" key="1">
    <source>
        <dbReference type="ARBA" id="ARBA00023054"/>
    </source>
</evidence>
<feature type="compositionally biased region" description="Basic and acidic residues" evidence="2">
    <location>
        <begin position="353"/>
        <end position="381"/>
    </location>
</feature>
<dbReference type="InterPro" id="IPR037393">
    <property type="entry name" value="Bud22/SRFB1"/>
</dbReference>
<feature type="region of interest" description="Disordered" evidence="2">
    <location>
        <begin position="1"/>
        <end position="20"/>
    </location>
</feature>
<dbReference type="GO" id="GO:0030686">
    <property type="term" value="C:90S preribosome"/>
    <property type="evidence" value="ECO:0007669"/>
    <property type="project" value="TreeGrafter"/>
</dbReference>
<protein>
    <submittedName>
        <fullName evidence="4">Bud-site selection protein</fullName>
    </submittedName>
</protein>
<feature type="region of interest" description="Disordered" evidence="2">
    <location>
        <begin position="165"/>
        <end position="409"/>
    </location>
</feature>
<sequence>MPKRKRGESPAISPELTEPLSLPLKRQKKLCAQRIAAVQKPLLDALRHASYLERQKFSRRKKGAKSESNDKVTSRLEAEYVKLKSLDLAKVAEQHLRRIIARIKILRESEAIPESAKVVEKGDQDVALLNVQARLFKVDGVRTVVDEAIEDLKIIIGAGTGVVPVERGQEKDDGKKKKAKRDADEEAPEAEGDEYDSDALAAFNARIAAPSSADEDSDGSLSEGQRPPSIGDSESEDDADDLEDDSDSEDDEDASDSGALHDSDIDNDSDSDADSDSDEAPIPVPKAKRKVAPVATPKDSKFLPTLSQAAYFSGSESEASDLDTELTKRKNRRGQRARQKIWEKKYGGKAKHKQNEERSTGWDAKKGAVGDRRGKKEEKPKGFGPEKSGENAIPLGRTKPVTKRDDAGDLHPSWLAAKAAKEKKNAIKISTGGQSTAKKIVFD</sequence>
<organism evidence="4 5">
    <name type="scientific">Massarina eburnea CBS 473.64</name>
    <dbReference type="NCBI Taxonomy" id="1395130"/>
    <lineage>
        <taxon>Eukaryota</taxon>
        <taxon>Fungi</taxon>
        <taxon>Dikarya</taxon>
        <taxon>Ascomycota</taxon>
        <taxon>Pezizomycotina</taxon>
        <taxon>Dothideomycetes</taxon>
        <taxon>Pleosporomycetidae</taxon>
        <taxon>Pleosporales</taxon>
        <taxon>Massarineae</taxon>
        <taxon>Massarinaceae</taxon>
        <taxon>Massarina</taxon>
    </lineage>
</organism>
<name>A0A6A6RX07_9PLEO</name>
<keyword evidence="1" id="KW-0175">Coiled coil</keyword>
<dbReference type="OrthoDB" id="3364872at2759"/>
<evidence type="ECO:0000313" key="5">
    <source>
        <dbReference type="Proteomes" id="UP000799753"/>
    </source>
</evidence>
<dbReference type="GO" id="GO:0030490">
    <property type="term" value="P:maturation of SSU-rRNA"/>
    <property type="evidence" value="ECO:0007669"/>
    <property type="project" value="TreeGrafter"/>
</dbReference>
<dbReference type="GO" id="GO:0005634">
    <property type="term" value="C:nucleus"/>
    <property type="evidence" value="ECO:0007669"/>
    <property type="project" value="TreeGrafter"/>
</dbReference>
<dbReference type="PANTHER" id="PTHR23325">
    <property type="entry name" value="SERUM RESPONSE FACTOR-BINDING"/>
    <property type="match status" value="1"/>
</dbReference>
<dbReference type="EMBL" id="MU006789">
    <property type="protein sequence ID" value="KAF2638718.1"/>
    <property type="molecule type" value="Genomic_DNA"/>
</dbReference>
<dbReference type="Pfam" id="PF09073">
    <property type="entry name" value="BUD22"/>
    <property type="match status" value="1"/>
</dbReference>
<evidence type="ECO:0000259" key="3">
    <source>
        <dbReference type="Pfam" id="PF09073"/>
    </source>
</evidence>
<reference evidence="4" key="1">
    <citation type="journal article" date="2020" name="Stud. Mycol.">
        <title>101 Dothideomycetes genomes: a test case for predicting lifestyles and emergence of pathogens.</title>
        <authorList>
            <person name="Haridas S."/>
            <person name="Albert R."/>
            <person name="Binder M."/>
            <person name="Bloem J."/>
            <person name="Labutti K."/>
            <person name="Salamov A."/>
            <person name="Andreopoulos B."/>
            <person name="Baker S."/>
            <person name="Barry K."/>
            <person name="Bills G."/>
            <person name="Bluhm B."/>
            <person name="Cannon C."/>
            <person name="Castanera R."/>
            <person name="Culley D."/>
            <person name="Daum C."/>
            <person name="Ezra D."/>
            <person name="Gonzalez J."/>
            <person name="Henrissat B."/>
            <person name="Kuo A."/>
            <person name="Liang C."/>
            <person name="Lipzen A."/>
            <person name="Lutzoni F."/>
            <person name="Magnuson J."/>
            <person name="Mondo S."/>
            <person name="Nolan M."/>
            <person name="Ohm R."/>
            <person name="Pangilinan J."/>
            <person name="Park H.-J."/>
            <person name="Ramirez L."/>
            <person name="Alfaro M."/>
            <person name="Sun H."/>
            <person name="Tritt A."/>
            <person name="Yoshinaga Y."/>
            <person name="Zwiers L.-H."/>
            <person name="Turgeon B."/>
            <person name="Goodwin S."/>
            <person name="Spatafora J."/>
            <person name="Crous P."/>
            <person name="Grigoriev I."/>
        </authorList>
    </citation>
    <scope>NUCLEOTIDE SEQUENCE</scope>
    <source>
        <strain evidence="4">CBS 473.64</strain>
    </source>
</reference>
<evidence type="ECO:0000313" key="4">
    <source>
        <dbReference type="EMBL" id="KAF2638718.1"/>
    </source>
</evidence>
<feature type="compositionally biased region" description="Acidic residues" evidence="2">
    <location>
        <begin position="184"/>
        <end position="197"/>
    </location>
</feature>